<keyword evidence="3" id="KW-1185">Reference proteome</keyword>
<evidence type="ECO:0000256" key="1">
    <source>
        <dbReference type="SAM" id="SignalP"/>
    </source>
</evidence>
<gene>
    <name evidence="2" type="ORF">GS399_07635</name>
</gene>
<dbReference type="EMBL" id="WVHT01000003">
    <property type="protein sequence ID" value="MXV50842.1"/>
    <property type="molecule type" value="Genomic_DNA"/>
</dbReference>
<sequence>MKIRFTIYMLLIMATFNALTAFSQPGQRKQIDQLKYDYISRRLELTPQQTRDFLPVYQSYQNELNGLLQDRRQNQKNFQSAPDRNMDDELAFEGKVLDVRKRYKNEFQRVLPPDKIALFFKAEREFREQLIQELRQRRQ</sequence>
<protein>
    <recommendedName>
        <fullName evidence="4">Periplasmic heavy metal sensor</fullName>
    </recommendedName>
</protein>
<organism evidence="2 3">
    <name type="scientific">Hufsiella arboris</name>
    <dbReference type="NCBI Taxonomy" id="2695275"/>
    <lineage>
        <taxon>Bacteria</taxon>
        <taxon>Pseudomonadati</taxon>
        <taxon>Bacteroidota</taxon>
        <taxon>Sphingobacteriia</taxon>
        <taxon>Sphingobacteriales</taxon>
        <taxon>Sphingobacteriaceae</taxon>
        <taxon>Hufsiella</taxon>
    </lineage>
</organism>
<name>A0A7K1Y8C5_9SPHI</name>
<evidence type="ECO:0000313" key="3">
    <source>
        <dbReference type="Proteomes" id="UP000466586"/>
    </source>
</evidence>
<proteinExistence type="predicted"/>
<dbReference type="Proteomes" id="UP000466586">
    <property type="component" value="Unassembled WGS sequence"/>
</dbReference>
<evidence type="ECO:0008006" key="4">
    <source>
        <dbReference type="Google" id="ProtNLM"/>
    </source>
</evidence>
<evidence type="ECO:0000313" key="2">
    <source>
        <dbReference type="EMBL" id="MXV50842.1"/>
    </source>
</evidence>
<keyword evidence="1" id="KW-0732">Signal</keyword>
<feature type="chain" id="PRO_5029891115" description="Periplasmic heavy metal sensor" evidence="1">
    <location>
        <begin position="21"/>
        <end position="139"/>
    </location>
</feature>
<dbReference type="RefSeq" id="WP_160844030.1">
    <property type="nucleotide sequence ID" value="NZ_WVHT01000003.1"/>
</dbReference>
<accession>A0A7K1Y8C5</accession>
<reference evidence="2 3" key="1">
    <citation type="submission" date="2019-11" db="EMBL/GenBank/DDBJ databases">
        <title>Pedobacter sp. HMF7647 Genome sequencing and assembly.</title>
        <authorList>
            <person name="Kang H."/>
            <person name="Kim H."/>
            <person name="Joh K."/>
        </authorList>
    </citation>
    <scope>NUCLEOTIDE SEQUENCE [LARGE SCALE GENOMIC DNA]</scope>
    <source>
        <strain evidence="2 3">HMF7647</strain>
    </source>
</reference>
<comment type="caution">
    <text evidence="2">The sequence shown here is derived from an EMBL/GenBank/DDBJ whole genome shotgun (WGS) entry which is preliminary data.</text>
</comment>
<feature type="signal peptide" evidence="1">
    <location>
        <begin position="1"/>
        <end position="20"/>
    </location>
</feature>
<dbReference type="AlphaFoldDB" id="A0A7K1Y8C5"/>